<dbReference type="Proteomes" id="UP001458946">
    <property type="component" value="Unassembled WGS sequence"/>
</dbReference>
<keyword evidence="3" id="KW-1185">Reference proteome</keyword>
<accession>A0ABP9VFY0</accession>
<evidence type="ECO:0000313" key="2">
    <source>
        <dbReference type="EMBL" id="GAA5504135.1"/>
    </source>
</evidence>
<dbReference type="RefSeq" id="WP_353544101.1">
    <property type="nucleotide sequence ID" value="NZ_BAABRN010000089.1"/>
</dbReference>
<name>A0ABP9VFY0_9DEIO</name>
<protein>
    <recommendedName>
        <fullName evidence="1">Antitoxin VbhA domain-containing protein</fullName>
    </recommendedName>
</protein>
<feature type="domain" description="Antitoxin VbhA" evidence="1">
    <location>
        <begin position="25"/>
        <end position="71"/>
    </location>
</feature>
<gene>
    <name evidence="2" type="ORF">Dxin01_03904</name>
</gene>
<dbReference type="InterPro" id="IPR043038">
    <property type="entry name" value="VbhA_sf"/>
</dbReference>
<evidence type="ECO:0000313" key="3">
    <source>
        <dbReference type="Proteomes" id="UP001458946"/>
    </source>
</evidence>
<reference evidence="2 3" key="1">
    <citation type="submission" date="2024-02" db="EMBL/GenBank/DDBJ databases">
        <title>Deinococcus xinjiangensis NBRC 107630.</title>
        <authorList>
            <person name="Ichikawa N."/>
            <person name="Katano-Makiyama Y."/>
            <person name="Hidaka K."/>
        </authorList>
    </citation>
    <scope>NUCLEOTIDE SEQUENCE [LARGE SCALE GENOMIC DNA]</scope>
    <source>
        <strain evidence="2 3">NBRC 107630</strain>
    </source>
</reference>
<evidence type="ECO:0000259" key="1">
    <source>
        <dbReference type="Pfam" id="PF18495"/>
    </source>
</evidence>
<organism evidence="2 3">
    <name type="scientific">Deinococcus xinjiangensis</name>
    <dbReference type="NCBI Taxonomy" id="457454"/>
    <lineage>
        <taxon>Bacteria</taxon>
        <taxon>Thermotogati</taxon>
        <taxon>Deinococcota</taxon>
        <taxon>Deinococci</taxon>
        <taxon>Deinococcales</taxon>
        <taxon>Deinococcaceae</taxon>
        <taxon>Deinococcus</taxon>
    </lineage>
</organism>
<sequence length="74" mass="8237">MTTLQDHLQAEAQAAIQKRDQRKKRLAIVKAVAHSSAMEGMPLSHEMKGMLNACANGEMTTAQVRAKLDAKYRR</sequence>
<comment type="caution">
    <text evidence="2">The sequence shown here is derived from an EMBL/GenBank/DDBJ whole genome shotgun (WGS) entry which is preliminary data.</text>
</comment>
<dbReference type="InterPro" id="IPR041535">
    <property type="entry name" value="VbhA"/>
</dbReference>
<dbReference type="CDD" id="cd11586">
    <property type="entry name" value="VbhA_like"/>
    <property type="match status" value="1"/>
</dbReference>
<dbReference type="EMBL" id="BAABRN010000089">
    <property type="protein sequence ID" value="GAA5504135.1"/>
    <property type="molecule type" value="Genomic_DNA"/>
</dbReference>
<dbReference type="Gene3D" id="1.10.8.1050">
    <property type="entry name" value="Antitoxin VbhA-like"/>
    <property type="match status" value="1"/>
</dbReference>
<proteinExistence type="predicted"/>
<dbReference type="Pfam" id="PF18495">
    <property type="entry name" value="VbhA"/>
    <property type="match status" value="1"/>
</dbReference>
<dbReference type="InterPro" id="IPR033788">
    <property type="entry name" value="VbhA-like"/>
</dbReference>